<dbReference type="EMBL" id="JACXVP010000009">
    <property type="protein sequence ID" value="KAG5583960.1"/>
    <property type="molecule type" value="Genomic_DNA"/>
</dbReference>
<evidence type="ECO:0000256" key="1">
    <source>
        <dbReference type="SAM" id="MobiDB-lite"/>
    </source>
</evidence>
<reference evidence="2 3" key="1">
    <citation type="submission" date="2020-09" db="EMBL/GenBank/DDBJ databases">
        <title>De no assembly of potato wild relative species, Solanum commersonii.</title>
        <authorList>
            <person name="Cho K."/>
        </authorList>
    </citation>
    <scope>NUCLEOTIDE SEQUENCE [LARGE SCALE GENOMIC DNA]</scope>
    <source>
        <strain evidence="2">LZ3.2</strain>
        <tissue evidence="2">Leaf</tissue>
    </source>
</reference>
<proteinExistence type="predicted"/>
<comment type="caution">
    <text evidence="2">The sequence shown here is derived from an EMBL/GenBank/DDBJ whole genome shotgun (WGS) entry which is preliminary data.</text>
</comment>
<dbReference type="AlphaFoldDB" id="A0A9J5XAR8"/>
<accession>A0A9J5XAR8</accession>
<gene>
    <name evidence="2" type="ORF">H5410_044394</name>
</gene>
<organism evidence="2 3">
    <name type="scientific">Solanum commersonii</name>
    <name type="common">Commerson's wild potato</name>
    <name type="synonym">Commerson's nightshade</name>
    <dbReference type="NCBI Taxonomy" id="4109"/>
    <lineage>
        <taxon>Eukaryota</taxon>
        <taxon>Viridiplantae</taxon>
        <taxon>Streptophyta</taxon>
        <taxon>Embryophyta</taxon>
        <taxon>Tracheophyta</taxon>
        <taxon>Spermatophyta</taxon>
        <taxon>Magnoliopsida</taxon>
        <taxon>eudicotyledons</taxon>
        <taxon>Gunneridae</taxon>
        <taxon>Pentapetalae</taxon>
        <taxon>asterids</taxon>
        <taxon>lamiids</taxon>
        <taxon>Solanales</taxon>
        <taxon>Solanaceae</taxon>
        <taxon>Solanoideae</taxon>
        <taxon>Solaneae</taxon>
        <taxon>Solanum</taxon>
    </lineage>
</organism>
<evidence type="ECO:0000313" key="2">
    <source>
        <dbReference type="EMBL" id="KAG5583960.1"/>
    </source>
</evidence>
<feature type="region of interest" description="Disordered" evidence="1">
    <location>
        <begin position="40"/>
        <end position="64"/>
    </location>
</feature>
<sequence>MELTFAFDLCYRKRYVRLSVTNANCKKLFLRMMMGKESLCPEQDWPSDDDYDPEKVASHSSTDS</sequence>
<dbReference type="Proteomes" id="UP000824120">
    <property type="component" value="Chromosome 9"/>
</dbReference>
<keyword evidence="3" id="KW-1185">Reference proteome</keyword>
<protein>
    <submittedName>
        <fullName evidence="2">Uncharacterized protein</fullName>
    </submittedName>
</protein>
<evidence type="ECO:0000313" key="3">
    <source>
        <dbReference type="Proteomes" id="UP000824120"/>
    </source>
</evidence>
<name>A0A9J5XAR8_SOLCO</name>